<evidence type="ECO:0000313" key="4">
    <source>
        <dbReference type="Proteomes" id="UP001595699"/>
    </source>
</evidence>
<keyword evidence="2" id="KW-0812">Transmembrane</keyword>
<dbReference type="EMBL" id="JBHRZH010000004">
    <property type="protein sequence ID" value="MFC3760177.1"/>
    <property type="molecule type" value="Genomic_DNA"/>
</dbReference>
<accession>A0ABV7Y5U9</accession>
<comment type="caution">
    <text evidence="3">The sequence shown here is derived from an EMBL/GenBank/DDBJ whole genome shotgun (WGS) entry which is preliminary data.</text>
</comment>
<feature type="transmembrane region" description="Helical" evidence="2">
    <location>
        <begin position="143"/>
        <end position="164"/>
    </location>
</feature>
<protein>
    <submittedName>
        <fullName evidence="3">Uncharacterized protein</fullName>
    </submittedName>
</protein>
<keyword evidence="2" id="KW-0472">Membrane</keyword>
<dbReference type="Proteomes" id="UP001595699">
    <property type="component" value="Unassembled WGS sequence"/>
</dbReference>
<reference evidence="4" key="1">
    <citation type="journal article" date="2019" name="Int. J. Syst. Evol. Microbiol.">
        <title>The Global Catalogue of Microorganisms (GCM) 10K type strain sequencing project: providing services to taxonomists for standard genome sequencing and annotation.</title>
        <authorList>
            <consortium name="The Broad Institute Genomics Platform"/>
            <consortium name="The Broad Institute Genome Sequencing Center for Infectious Disease"/>
            <person name="Wu L."/>
            <person name="Ma J."/>
        </authorList>
    </citation>
    <scope>NUCLEOTIDE SEQUENCE [LARGE SCALE GENOMIC DNA]</scope>
    <source>
        <strain evidence="4">CGMCC 4.7241</strain>
    </source>
</reference>
<proteinExistence type="predicted"/>
<organism evidence="3 4">
    <name type="scientific">Tenggerimyces flavus</name>
    <dbReference type="NCBI Taxonomy" id="1708749"/>
    <lineage>
        <taxon>Bacteria</taxon>
        <taxon>Bacillati</taxon>
        <taxon>Actinomycetota</taxon>
        <taxon>Actinomycetes</taxon>
        <taxon>Propionibacteriales</taxon>
        <taxon>Nocardioidaceae</taxon>
        <taxon>Tenggerimyces</taxon>
    </lineage>
</organism>
<evidence type="ECO:0000313" key="3">
    <source>
        <dbReference type="EMBL" id="MFC3760177.1"/>
    </source>
</evidence>
<feature type="transmembrane region" description="Helical" evidence="2">
    <location>
        <begin position="55"/>
        <end position="72"/>
    </location>
</feature>
<feature type="transmembrane region" description="Helical" evidence="2">
    <location>
        <begin position="106"/>
        <end position="131"/>
    </location>
</feature>
<keyword evidence="4" id="KW-1185">Reference proteome</keyword>
<evidence type="ECO:0000256" key="2">
    <source>
        <dbReference type="SAM" id="Phobius"/>
    </source>
</evidence>
<name>A0ABV7Y5U9_9ACTN</name>
<feature type="region of interest" description="Disordered" evidence="1">
    <location>
        <begin position="254"/>
        <end position="276"/>
    </location>
</feature>
<dbReference type="RefSeq" id="WP_205120016.1">
    <property type="nucleotide sequence ID" value="NZ_JAFBCM010000001.1"/>
</dbReference>
<sequence length="276" mass="29122">MLRRIAPAVGLFFLSPLVAEFLLGNLSVTMLVGLVVLSLLYGGGALLVREVAHRAGLRWPSIVLLALAYGVLEEGITTQTLFNPHYYGHDLLSYGHVDVLGMGIPWTVFVLTLHTVWSISVPILVVELLVGPERRTQPWLGKVGLTVTAVLFAAGVVITTAMQLASDPFRASVPQFAGVVVAIVLLVVAAFALRRMPSAPVEKPAPHPLLVVVGTLAAGAAVMELAVEESIPAWLGALALVALGARQVPREARSGGEHVAWGHDHSGGAVRTGREG</sequence>
<gene>
    <name evidence="3" type="ORF">ACFOUW_04965</name>
</gene>
<keyword evidence="2" id="KW-1133">Transmembrane helix</keyword>
<evidence type="ECO:0000256" key="1">
    <source>
        <dbReference type="SAM" id="MobiDB-lite"/>
    </source>
</evidence>
<feature type="transmembrane region" description="Helical" evidence="2">
    <location>
        <begin position="176"/>
        <end position="193"/>
    </location>
</feature>
<feature type="transmembrane region" description="Helical" evidence="2">
    <location>
        <begin position="29"/>
        <end position="48"/>
    </location>
</feature>